<reference evidence="2 3" key="1">
    <citation type="submission" date="2019-12" db="EMBL/GenBank/DDBJ databases">
        <title>Spirosoma sp. HMF4905 genome sequencing and assembly.</title>
        <authorList>
            <person name="Kang H."/>
            <person name="Cha I."/>
            <person name="Kim H."/>
            <person name="Joh K."/>
        </authorList>
    </citation>
    <scope>NUCLEOTIDE SEQUENCE [LARGE SCALE GENOMIC DNA]</scope>
    <source>
        <strain evidence="2 3">HMF4905</strain>
    </source>
</reference>
<dbReference type="AlphaFoldDB" id="A0A7K1SQ83"/>
<dbReference type="InterPro" id="IPR046947">
    <property type="entry name" value="LytR-like"/>
</dbReference>
<gene>
    <name evidence="2" type="ORF">GO755_38455</name>
</gene>
<dbReference type="Proteomes" id="UP000436006">
    <property type="component" value="Unassembled WGS sequence"/>
</dbReference>
<evidence type="ECO:0000259" key="1">
    <source>
        <dbReference type="PROSITE" id="PS50930"/>
    </source>
</evidence>
<dbReference type="Pfam" id="PF04397">
    <property type="entry name" value="LytTR"/>
    <property type="match status" value="1"/>
</dbReference>
<feature type="domain" description="HTH LytTR-type" evidence="1">
    <location>
        <begin position="20"/>
        <end position="115"/>
    </location>
</feature>
<name>A0A7K1SQ83_9BACT</name>
<dbReference type="PROSITE" id="PS50930">
    <property type="entry name" value="HTH_LYTTR"/>
    <property type="match status" value="1"/>
</dbReference>
<proteinExistence type="predicted"/>
<dbReference type="PANTHER" id="PTHR37299:SF1">
    <property type="entry name" value="STAGE 0 SPORULATION PROTEIN A HOMOLOG"/>
    <property type="match status" value="1"/>
</dbReference>
<protein>
    <submittedName>
        <fullName evidence="2">LytTR family transcriptional regulator</fullName>
    </submittedName>
</protein>
<dbReference type="PANTHER" id="PTHR37299">
    <property type="entry name" value="TRANSCRIPTIONAL REGULATOR-RELATED"/>
    <property type="match status" value="1"/>
</dbReference>
<dbReference type="EMBL" id="WPIN01000029">
    <property type="protein sequence ID" value="MVM35959.1"/>
    <property type="molecule type" value="Genomic_DNA"/>
</dbReference>
<evidence type="ECO:0000313" key="3">
    <source>
        <dbReference type="Proteomes" id="UP000436006"/>
    </source>
</evidence>
<dbReference type="GO" id="GO:0003677">
    <property type="term" value="F:DNA binding"/>
    <property type="evidence" value="ECO:0007669"/>
    <property type="project" value="InterPro"/>
</dbReference>
<organism evidence="2 3">
    <name type="scientific">Spirosoma arboris</name>
    <dbReference type="NCBI Taxonomy" id="2682092"/>
    <lineage>
        <taxon>Bacteria</taxon>
        <taxon>Pseudomonadati</taxon>
        <taxon>Bacteroidota</taxon>
        <taxon>Cytophagia</taxon>
        <taxon>Cytophagales</taxon>
        <taxon>Cytophagaceae</taxon>
        <taxon>Spirosoma</taxon>
    </lineage>
</organism>
<dbReference type="GO" id="GO:0000156">
    <property type="term" value="F:phosphorelay response regulator activity"/>
    <property type="evidence" value="ECO:0007669"/>
    <property type="project" value="InterPro"/>
</dbReference>
<accession>A0A7K1SQ83</accession>
<dbReference type="Gene3D" id="2.40.50.1020">
    <property type="entry name" value="LytTr DNA-binding domain"/>
    <property type="match status" value="1"/>
</dbReference>
<dbReference type="InterPro" id="IPR007492">
    <property type="entry name" value="LytTR_DNA-bd_dom"/>
</dbReference>
<comment type="caution">
    <text evidence="2">The sequence shown here is derived from an EMBL/GenBank/DDBJ whole genome shotgun (WGS) entry which is preliminary data.</text>
</comment>
<dbReference type="RefSeq" id="WP_157590759.1">
    <property type="nucleotide sequence ID" value="NZ_WPIN01000029.1"/>
</dbReference>
<evidence type="ECO:0000313" key="2">
    <source>
        <dbReference type="EMBL" id="MVM35959.1"/>
    </source>
</evidence>
<keyword evidence="3" id="KW-1185">Reference proteome</keyword>
<sequence>MNDFVNSGPDFIKLPGLGKPFSVKAIIRLQGDGNYTWLYLSTQAAPVLIALTLKWFETHLPGFVRVHKSELINPLFIQSIDLFDASQLEICLLNNYKSKVSRRRIEPVLAKISGISLETDALMASW</sequence>
<dbReference type="SMART" id="SM00850">
    <property type="entry name" value="LytTR"/>
    <property type="match status" value="1"/>
</dbReference>